<proteinExistence type="inferred from homology"/>
<evidence type="ECO:0000256" key="2">
    <source>
        <dbReference type="ARBA" id="ARBA00022857"/>
    </source>
</evidence>
<dbReference type="EMBL" id="JABEXW010001238">
    <property type="protein sequence ID" value="KAF4945405.1"/>
    <property type="molecule type" value="Genomic_DNA"/>
</dbReference>
<dbReference type="InterPro" id="IPR036291">
    <property type="entry name" value="NAD(P)-bd_dom_sf"/>
</dbReference>
<evidence type="ECO:0000313" key="4">
    <source>
        <dbReference type="EMBL" id="KAF4945405.1"/>
    </source>
</evidence>
<dbReference type="InterPro" id="IPR020904">
    <property type="entry name" value="Sc_DH/Rdtase_CS"/>
</dbReference>
<dbReference type="PRINTS" id="PR00081">
    <property type="entry name" value="GDHRDH"/>
</dbReference>
<protein>
    <submittedName>
        <fullName evidence="4">Uncharacterized protein</fullName>
    </submittedName>
</protein>
<dbReference type="PRINTS" id="PR00080">
    <property type="entry name" value="SDRFAMILY"/>
</dbReference>
<dbReference type="PANTHER" id="PTHR42760:SF115">
    <property type="entry name" value="3-OXOACYL-[ACYL-CARRIER-PROTEIN] REDUCTASE FABG"/>
    <property type="match status" value="1"/>
</dbReference>
<dbReference type="OrthoDB" id="5325318at2759"/>
<dbReference type="Gene3D" id="3.40.50.720">
    <property type="entry name" value="NAD(P)-binding Rossmann-like Domain"/>
    <property type="match status" value="1"/>
</dbReference>
<evidence type="ECO:0000313" key="5">
    <source>
        <dbReference type="Proteomes" id="UP000622797"/>
    </source>
</evidence>
<keyword evidence="2" id="KW-0521">NADP</keyword>
<dbReference type="AlphaFoldDB" id="A0A8H4STJ7"/>
<gene>
    <name evidence="4" type="ORF">FSARC_14431</name>
</gene>
<keyword evidence="3" id="KW-0560">Oxidoreductase</keyword>
<dbReference type="SUPFAM" id="SSF51735">
    <property type="entry name" value="NAD(P)-binding Rossmann-fold domains"/>
    <property type="match status" value="1"/>
</dbReference>
<accession>A0A8H4STJ7</accession>
<name>A0A8H4STJ7_9HYPO</name>
<dbReference type="Proteomes" id="UP000622797">
    <property type="component" value="Unassembled WGS sequence"/>
</dbReference>
<comment type="caution">
    <text evidence="4">The sequence shown here is derived from an EMBL/GenBank/DDBJ whole genome shotgun (WGS) entry which is preliminary data.</text>
</comment>
<comment type="similarity">
    <text evidence="1">Belongs to the short-chain dehydrogenases/reductases (SDR) family.</text>
</comment>
<dbReference type="PROSITE" id="PS00061">
    <property type="entry name" value="ADH_SHORT"/>
    <property type="match status" value="1"/>
</dbReference>
<dbReference type="FunFam" id="3.40.50.720:FF:000084">
    <property type="entry name" value="Short-chain dehydrogenase reductase"/>
    <property type="match status" value="1"/>
</dbReference>
<dbReference type="GO" id="GO:0016616">
    <property type="term" value="F:oxidoreductase activity, acting on the CH-OH group of donors, NAD or NADP as acceptor"/>
    <property type="evidence" value="ECO:0007669"/>
    <property type="project" value="TreeGrafter"/>
</dbReference>
<dbReference type="PANTHER" id="PTHR42760">
    <property type="entry name" value="SHORT-CHAIN DEHYDROGENASES/REDUCTASES FAMILY MEMBER"/>
    <property type="match status" value="1"/>
</dbReference>
<dbReference type="Pfam" id="PF13561">
    <property type="entry name" value="adh_short_C2"/>
    <property type="match status" value="1"/>
</dbReference>
<reference evidence="4" key="1">
    <citation type="journal article" date="2020" name="BMC Genomics">
        <title>Correction to: Identification and distribution of gene clusters required for synthesis of sphingolipid metabolism inhibitors in diverse species of the filamentous fungus Fusarium.</title>
        <authorList>
            <person name="Kim H.S."/>
            <person name="Lohmar J.M."/>
            <person name="Busman M."/>
            <person name="Brown D.W."/>
            <person name="Naumann T.A."/>
            <person name="Divon H.H."/>
            <person name="Lysoe E."/>
            <person name="Uhlig S."/>
            <person name="Proctor R.H."/>
        </authorList>
    </citation>
    <scope>NUCLEOTIDE SEQUENCE</scope>
    <source>
        <strain evidence="4">NRRL 20472</strain>
    </source>
</reference>
<evidence type="ECO:0000256" key="1">
    <source>
        <dbReference type="ARBA" id="ARBA00006484"/>
    </source>
</evidence>
<sequence length="200" mass="21744">MWRRRSDVTKLEQLTEIFDTIIKDFGRIDNCITAAGIVLDKPFLDHEWEESSRIFNVNVMGTFFCAQLAAKAMRKANRGGSIVMIASVAAHNALPSRTMSAYSASKGAITALTRSLAVELAQFGIRVNSVSPGFIATEMVTDVSRKDAKLWKIFNDSPPLRRVGTTEEMKGSVGYLLSDAAAYTTGTDVVVDGGLVCGRT</sequence>
<reference evidence="4" key="2">
    <citation type="submission" date="2020-05" db="EMBL/GenBank/DDBJ databases">
        <authorList>
            <person name="Kim H.-S."/>
            <person name="Proctor R.H."/>
            <person name="Brown D.W."/>
        </authorList>
    </citation>
    <scope>NUCLEOTIDE SEQUENCE</scope>
    <source>
        <strain evidence="4">NRRL 20472</strain>
    </source>
</reference>
<keyword evidence="5" id="KW-1185">Reference proteome</keyword>
<dbReference type="InterPro" id="IPR002347">
    <property type="entry name" value="SDR_fam"/>
</dbReference>
<evidence type="ECO:0000256" key="3">
    <source>
        <dbReference type="ARBA" id="ARBA00023002"/>
    </source>
</evidence>
<organism evidence="4 5">
    <name type="scientific">Fusarium sarcochroum</name>
    <dbReference type="NCBI Taxonomy" id="1208366"/>
    <lineage>
        <taxon>Eukaryota</taxon>
        <taxon>Fungi</taxon>
        <taxon>Dikarya</taxon>
        <taxon>Ascomycota</taxon>
        <taxon>Pezizomycotina</taxon>
        <taxon>Sordariomycetes</taxon>
        <taxon>Hypocreomycetidae</taxon>
        <taxon>Hypocreales</taxon>
        <taxon>Nectriaceae</taxon>
        <taxon>Fusarium</taxon>
        <taxon>Fusarium lateritium species complex</taxon>
    </lineage>
</organism>